<dbReference type="InterPro" id="IPR014729">
    <property type="entry name" value="Rossmann-like_a/b/a_fold"/>
</dbReference>
<evidence type="ECO:0000256" key="5">
    <source>
        <dbReference type="ARBA" id="ARBA00022840"/>
    </source>
</evidence>
<dbReference type="GO" id="GO:0005829">
    <property type="term" value="C:cytosol"/>
    <property type="evidence" value="ECO:0007669"/>
    <property type="project" value="TreeGrafter"/>
</dbReference>
<proteinExistence type="inferred from homology"/>
<protein>
    <recommendedName>
        <fullName evidence="2 9">Tryptophan--tRNA ligase</fullName>
        <ecNumber evidence="2 9">6.1.1.2</ecNumber>
    </recommendedName>
</protein>
<dbReference type="Pfam" id="PF00579">
    <property type="entry name" value="tRNA-synt_1b"/>
    <property type="match status" value="1"/>
</dbReference>
<keyword evidence="6 10" id="KW-0648">Protein biosynthesis</keyword>
<evidence type="ECO:0000256" key="3">
    <source>
        <dbReference type="ARBA" id="ARBA00022598"/>
    </source>
</evidence>
<sequence>MTQKRILTGDRPTGKLHLGHYVGTLQNRVKLQYDYETYILIADAQALTDNFATPERLKANIREVMLDYLAVGLDPNRCCFVVQSMVPEIAELTILYMNLVTTARLERNPTVKDEIRHKGMDSTVTAGFLCYPVSQAADITIFGAHCVPVGADQAPMLEQTQEIVDRFNYLYGETLVRPEPLYSNYRRLIGIDGQAKMSKSLGNAIYLSDDAATVSRKVMNMFTDPNRIHGTEPGQIEDNPVFTYHDAFNPNQERVAQLKELYRHGGVTPEGKPILGDVQVKRELSTVLNQFLEPIREKRAKFEQEEDYIWDVLQKGTVRARIRAQEVMDGVRSAMKIRYFRLSS</sequence>
<dbReference type="Gene3D" id="1.10.240.10">
    <property type="entry name" value="Tyrosyl-Transfer RNA Synthetase"/>
    <property type="match status" value="1"/>
</dbReference>
<dbReference type="InterPro" id="IPR001412">
    <property type="entry name" value="aa-tRNA-synth_I_CS"/>
</dbReference>
<keyword evidence="12" id="KW-1185">Reference proteome</keyword>
<evidence type="ECO:0000256" key="2">
    <source>
        <dbReference type="ARBA" id="ARBA00013161"/>
    </source>
</evidence>
<evidence type="ECO:0000256" key="9">
    <source>
        <dbReference type="NCBIfam" id="TIGR00233"/>
    </source>
</evidence>
<evidence type="ECO:0000256" key="7">
    <source>
        <dbReference type="ARBA" id="ARBA00023146"/>
    </source>
</evidence>
<dbReference type="GO" id="GO:0004830">
    <property type="term" value="F:tryptophan-tRNA ligase activity"/>
    <property type="evidence" value="ECO:0007669"/>
    <property type="project" value="UniProtKB-UniRule"/>
</dbReference>
<dbReference type="OrthoDB" id="9801042at2"/>
<comment type="similarity">
    <text evidence="1 10">Belongs to the class-I aminoacyl-tRNA synthetase family.</text>
</comment>
<dbReference type="InterPro" id="IPR050203">
    <property type="entry name" value="Trp-tRNA_synthetase"/>
</dbReference>
<dbReference type="GO" id="GO:0006436">
    <property type="term" value="P:tryptophanyl-tRNA aminoacylation"/>
    <property type="evidence" value="ECO:0007669"/>
    <property type="project" value="UniProtKB-UniRule"/>
</dbReference>
<evidence type="ECO:0000256" key="1">
    <source>
        <dbReference type="ARBA" id="ARBA00005594"/>
    </source>
</evidence>
<dbReference type="AlphaFoldDB" id="A0A6N8FZK3"/>
<evidence type="ECO:0000313" key="12">
    <source>
        <dbReference type="Proteomes" id="UP000441797"/>
    </source>
</evidence>
<comment type="caution">
    <text evidence="11">The sequence shown here is derived from an EMBL/GenBank/DDBJ whole genome shotgun (WGS) entry which is preliminary data.</text>
</comment>
<evidence type="ECO:0000256" key="8">
    <source>
        <dbReference type="ARBA" id="ARBA00049929"/>
    </source>
</evidence>
<dbReference type="NCBIfam" id="TIGR00233">
    <property type="entry name" value="trpS"/>
    <property type="match status" value="1"/>
</dbReference>
<gene>
    <name evidence="11" type="ORF">BWI75_17970</name>
</gene>
<dbReference type="CDD" id="cd00806">
    <property type="entry name" value="TrpRS_core"/>
    <property type="match status" value="1"/>
</dbReference>
<dbReference type="PANTHER" id="PTHR43766">
    <property type="entry name" value="TRYPTOPHAN--TRNA LIGASE, MITOCHONDRIAL"/>
    <property type="match status" value="1"/>
</dbReference>
<evidence type="ECO:0000256" key="4">
    <source>
        <dbReference type="ARBA" id="ARBA00022741"/>
    </source>
</evidence>
<dbReference type="Gene3D" id="3.40.50.620">
    <property type="entry name" value="HUPs"/>
    <property type="match status" value="1"/>
</dbReference>
<comment type="catalytic activity">
    <reaction evidence="8">
        <text>tRNA(Trp) + L-tryptophan + ATP = L-tryptophyl-tRNA(Trp) + AMP + diphosphate + H(+)</text>
        <dbReference type="Rhea" id="RHEA:24080"/>
        <dbReference type="Rhea" id="RHEA-COMP:9671"/>
        <dbReference type="Rhea" id="RHEA-COMP:9705"/>
        <dbReference type="ChEBI" id="CHEBI:15378"/>
        <dbReference type="ChEBI" id="CHEBI:30616"/>
        <dbReference type="ChEBI" id="CHEBI:33019"/>
        <dbReference type="ChEBI" id="CHEBI:57912"/>
        <dbReference type="ChEBI" id="CHEBI:78442"/>
        <dbReference type="ChEBI" id="CHEBI:78535"/>
        <dbReference type="ChEBI" id="CHEBI:456215"/>
        <dbReference type="EC" id="6.1.1.2"/>
    </reaction>
</comment>
<dbReference type="Proteomes" id="UP000441797">
    <property type="component" value="Unassembled WGS sequence"/>
</dbReference>
<keyword evidence="4 10" id="KW-0547">Nucleotide-binding</keyword>
<evidence type="ECO:0000313" key="11">
    <source>
        <dbReference type="EMBL" id="MUL38164.1"/>
    </source>
</evidence>
<dbReference type="InterPro" id="IPR002306">
    <property type="entry name" value="Trp-tRNA-ligase"/>
</dbReference>
<dbReference type="FunFam" id="3.40.50.620:FF:000094">
    <property type="entry name" value="Tryptophan--tRNA ligase"/>
    <property type="match status" value="1"/>
</dbReference>
<dbReference type="PROSITE" id="PS00178">
    <property type="entry name" value="AA_TRNA_LIGASE_I"/>
    <property type="match status" value="1"/>
</dbReference>
<dbReference type="InterPro" id="IPR002305">
    <property type="entry name" value="aa-tRNA-synth_Ic"/>
</dbReference>
<keyword evidence="7 10" id="KW-0030">Aminoacyl-tRNA synthetase</keyword>
<dbReference type="RefSeq" id="WP_105220553.1">
    <property type="nucleotide sequence ID" value="NZ_CAWNSU010000062.1"/>
</dbReference>
<accession>A0A6N8FZK3</accession>
<dbReference type="PANTHER" id="PTHR43766:SF1">
    <property type="entry name" value="TRYPTOPHAN--TRNA LIGASE, MITOCHONDRIAL"/>
    <property type="match status" value="1"/>
</dbReference>
<dbReference type="EMBL" id="NAPY01000033">
    <property type="protein sequence ID" value="MUL38164.1"/>
    <property type="molecule type" value="Genomic_DNA"/>
</dbReference>
<evidence type="ECO:0000256" key="10">
    <source>
        <dbReference type="RuleBase" id="RU363036"/>
    </source>
</evidence>
<name>A0A6N8FZK3_9CHRO</name>
<organism evidence="11 12">
    <name type="scientific">Gloeocapsopsis dulcis AAB1 = 1H9</name>
    <dbReference type="NCBI Taxonomy" id="1433147"/>
    <lineage>
        <taxon>Bacteria</taxon>
        <taxon>Bacillati</taxon>
        <taxon>Cyanobacteriota</taxon>
        <taxon>Cyanophyceae</taxon>
        <taxon>Oscillatoriophycideae</taxon>
        <taxon>Chroococcales</taxon>
        <taxon>Chroococcaceae</taxon>
        <taxon>Gloeocapsopsis</taxon>
        <taxon>Gloeocapsopsis dulcis</taxon>
    </lineage>
</organism>
<dbReference type="GO" id="GO:0005524">
    <property type="term" value="F:ATP binding"/>
    <property type="evidence" value="ECO:0007669"/>
    <property type="project" value="UniProtKB-KW"/>
</dbReference>
<dbReference type="SUPFAM" id="SSF52374">
    <property type="entry name" value="Nucleotidylyl transferase"/>
    <property type="match status" value="1"/>
</dbReference>
<dbReference type="FunFam" id="1.10.240.10:FF:000005">
    <property type="entry name" value="Tryptophan--tRNA ligase"/>
    <property type="match status" value="1"/>
</dbReference>
<keyword evidence="3 10" id="KW-0436">Ligase</keyword>
<dbReference type="EC" id="6.1.1.2" evidence="2 9"/>
<reference evidence="11 12" key="1">
    <citation type="journal article" date="2019" name="Front. Microbiol.">
        <title>Genomic Features for Desiccation Tolerance and Sugar Biosynthesis in the Extremophile Gloeocapsopsis sp. UTEX B3054.</title>
        <authorList>
            <person name="Urrejola C."/>
            <person name="Alcorta J."/>
            <person name="Salas L."/>
            <person name="Vasquez M."/>
            <person name="Polz M.F."/>
            <person name="Vicuna R."/>
            <person name="Diez B."/>
        </authorList>
    </citation>
    <scope>NUCLEOTIDE SEQUENCE [LARGE SCALE GENOMIC DNA]</scope>
    <source>
        <strain evidence="11 12">1H9</strain>
    </source>
</reference>
<dbReference type="PRINTS" id="PR01039">
    <property type="entry name" value="TRNASYNTHTRP"/>
</dbReference>
<keyword evidence="5 10" id="KW-0067">ATP-binding</keyword>
<evidence type="ECO:0000256" key="6">
    <source>
        <dbReference type="ARBA" id="ARBA00022917"/>
    </source>
</evidence>